<dbReference type="WBParaSite" id="ECPE_0001496701-mRNA-1">
    <property type="protein sequence ID" value="ECPE_0001496701-mRNA-1"/>
    <property type="gene ID" value="ECPE_0001496701"/>
</dbReference>
<evidence type="ECO:0000313" key="2">
    <source>
        <dbReference type="EMBL" id="VDP92199.1"/>
    </source>
</evidence>
<sequence length="378" mass="41809">MLPFDQASQVASAEEALLIAFSSAATCTPNSKHLTRLLQLVSRIACVHGDELTTTCLSSDAVQLFVAQLANKKHACFPTASELMSEVLQKVTEFSSDQDEHSANPQSHEPMETDQEDACSSPASPRILFRCLIKPPHPVDFIVHHSVSKPCQFLLQRAPKMLDSVDLMRYAQQLMLLFTEPKIPHPTAFTKKREEPETVPIHNIDTIRVFVANNLQILLHASVHHSDELFTSLTKPVLEFLVTTGLDSLSSPDSAPLLGTKVISRKVSTACWVALFRFVNNLLPRSAHADSKLQTTQCGLSRVLLCLLQTVCKKLGALQADVDDLIFNNIVPQLRHSANLLKNMESKDTLGTCMVQLYAIACLFALSQPPEGKRYFLS</sequence>
<evidence type="ECO:0000313" key="3">
    <source>
        <dbReference type="Proteomes" id="UP000272942"/>
    </source>
</evidence>
<gene>
    <name evidence="2" type="ORF">ECPE_LOCUS14927</name>
</gene>
<dbReference type="AlphaFoldDB" id="A0A183B6U2"/>
<evidence type="ECO:0000313" key="4">
    <source>
        <dbReference type="WBParaSite" id="ECPE_0001496701-mRNA-1"/>
    </source>
</evidence>
<dbReference type="EMBL" id="UZAN01058975">
    <property type="protein sequence ID" value="VDP92199.1"/>
    <property type="molecule type" value="Genomic_DNA"/>
</dbReference>
<keyword evidence="3" id="KW-1185">Reference proteome</keyword>
<feature type="region of interest" description="Disordered" evidence="1">
    <location>
        <begin position="94"/>
        <end position="121"/>
    </location>
</feature>
<evidence type="ECO:0000256" key="1">
    <source>
        <dbReference type="SAM" id="MobiDB-lite"/>
    </source>
</evidence>
<name>A0A183B6U2_9TREM</name>
<dbReference type="OrthoDB" id="342531at2759"/>
<accession>A0A183B6U2</accession>
<dbReference type="Proteomes" id="UP000272942">
    <property type="component" value="Unassembled WGS sequence"/>
</dbReference>
<protein>
    <submittedName>
        <fullName evidence="4">MMS19 nucleotide excision repair protein</fullName>
    </submittedName>
</protein>
<reference evidence="2 3" key="2">
    <citation type="submission" date="2018-11" db="EMBL/GenBank/DDBJ databases">
        <authorList>
            <consortium name="Pathogen Informatics"/>
        </authorList>
    </citation>
    <scope>NUCLEOTIDE SEQUENCE [LARGE SCALE GENOMIC DNA]</scope>
    <source>
        <strain evidence="2 3">Egypt</strain>
    </source>
</reference>
<reference evidence="4" key="1">
    <citation type="submission" date="2016-06" db="UniProtKB">
        <authorList>
            <consortium name="WormBaseParasite"/>
        </authorList>
    </citation>
    <scope>IDENTIFICATION</scope>
</reference>
<organism evidence="4">
    <name type="scientific">Echinostoma caproni</name>
    <dbReference type="NCBI Taxonomy" id="27848"/>
    <lineage>
        <taxon>Eukaryota</taxon>
        <taxon>Metazoa</taxon>
        <taxon>Spiralia</taxon>
        <taxon>Lophotrochozoa</taxon>
        <taxon>Platyhelminthes</taxon>
        <taxon>Trematoda</taxon>
        <taxon>Digenea</taxon>
        <taxon>Plagiorchiida</taxon>
        <taxon>Echinostomata</taxon>
        <taxon>Echinostomatoidea</taxon>
        <taxon>Echinostomatidae</taxon>
        <taxon>Echinostoma</taxon>
    </lineage>
</organism>
<proteinExistence type="predicted"/>